<dbReference type="Proteomes" id="UP000729733">
    <property type="component" value="Unassembled WGS sequence"/>
</dbReference>
<dbReference type="InterPro" id="IPR050155">
    <property type="entry name" value="HAD-like_hydrolase_sf"/>
</dbReference>
<keyword evidence="1" id="KW-0378">Hydrolase</keyword>
<dbReference type="InterPro" id="IPR036412">
    <property type="entry name" value="HAD-like_sf"/>
</dbReference>
<dbReference type="Gene3D" id="1.10.150.240">
    <property type="entry name" value="Putative phosphatase, domain 2"/>
    <property type="match status" value="1"/>
</dbReference>
<accession>A0A964BR56</accession>
<comment type="caution">
    <text evidence="1">The sequence shown here is derived from an EMBL/GenBank/DDBJ whole genome shotgun (WGS) entry which is preliminary data.</text>
</comment>
<evidence type="ECO:0000313" key="1">
    <source>
        <dbReference type="EMBL" id="MCC0177960.1"/>
    </source>
</evidence>
<dbReference type="InterPro" id="IPR023198">
    <property type="entry name" value="PGP-like_dom2"/>
</dbReference>
<proteinExistence type="predicted"/>
<dbReference type="AlphaFoldDB" id="A0A964BR56"/>
<evidence type="ECO:0000313" key="2">
    <source>
        <dbReference type="Proteomes" id="UP000729733"/>
    </source>
</evidence>
<dbReference type="PANTHER" id="PTHR43434">
    <property type="entry name" value="PHOSPHOGLYCOLATE PHOSPHATASE"/>
    <property type="match status" value="1"/>
</dbReference>
<dbReference type="GO" id="GO:0006281">
    <property type="term" value="P:DNA repair"/>
    <property type="evidence" value="ECO:0007669"/>
    <property type="project" value="TreeGrafter"/>
</dbReference>
<gene>
    <name evidence="1" type="ORF">I4641_13325</name>
</gene>
<dbReference type="PRINTS" id="PR00413">
    <property type="entry name" value="HADHALOGNASE"/>
</dbReference>
<dbReference type="SFLD" id="SFLDS00003">
    <property type="entry name" value="Haloacid_Dehalogenase"/>
    <property type="match status" value="1"/>
</dbReference>
<protein>
    <submittedName>
        <fullName evidence="1">HAD-IA family hydrolase</fullName>
    </submittedName>
</protein>
<dbReference type="SFLD" id="SFLDG01129">
    <property type="entry name" value="C1.5:_HAD__Beta-PGM__Phosphata"/>
    <property type="match status" value="1"/>
</dbReference>
<dbReference type="NCBIfam" id="TIGR01549">
    <property type="entry name" value="HAD-SF-IA-v1"/>
    <property type="match status" value="1"/>
</dbReference>
<name>A0A964BR56_9CYAN</name>
<dbReference type="InterPro" id="IPR006439">
    <property type="entry name" value="HAD-SF_hydro_IA"/>
</dbReference>
<dbReference type="SUPFAM" id="SSF56784">
    <property type="entry name" value="HAD-like"/>
    <property type="match status" value="1"/>
</dbReference>
<dbReference type="GO" id="GO:0008967">
    <property type="term" value="F:phosphoglycolate phosphatase activity"/>
    <property type="evidence" value="ECO:0007669"/>
    <property type="project" value="TreeGrafter"/>
</dbReference>
<dbReference type="Pfam" id="PF13419">
    <property type="entry name" value="HAD_2"/>
    <property type="match status" value="1"/>
</dbReference>
<dbReference type="InterPro" id="IPR041492">
    <property type="entry name" value="HAD_2"/>
</dbReference>
<dbReference type="Gene3D" id="3.40.50.1000">
    <property type="entry name" value="HAD superfamily/HAD-like"/>
    <property type="match status" value="1"/>
</dbReference>
<organism evidence="1 2">
    <name type="scientific">Waterburya agarophytonicola KI4</name>
    <dbReference type="NCBI Taxonomy" id="2874699"/>
    <lineage>
        <taxon>Bacteria</taxon>
        <taxon>Bacillati</taxon>
        <taxon>Cyanobacteriota</taxon>
        <taxon>Cyanophyceae</taxon>
        <taxon>Pleurocapsales</taxon>
        <taxon>Hyellaceae</taxon>
        <taxon>Waterburya</taxon>
        <taxon>Waterburya agarophytonicola</taxon>
    </lineage>
</organism>
<dbReference type="GO" id="GO:0005829">
    <property type="term" value="C:cytosol"/>
    <property type="evidence" value="ECO:0007669"/>
    <property type="project" value="TreeGrafter"/>
</dbReference>
<dbReference type="InterPro" id="IPR023214">
    <property type="entry name" value="HAD_sf"/>
</dbReference>
<dbReference type="RefSeq" id="WP_229641026.1">
    <property type="nucleotide sequence ID" value="NZ_JADWDC010000032.1"/>
</dbReference>
<reference evidence="1" key="1">
    <citation type="journal article" date="2021" name="Antonie Van Leeuwenhoek">
        <title>Draft genome and description of Waterburya agarophytonicola gen. nov. sp. nov. (Pleurocapsales, Cyanobacteria): a seaweed symbiont.</title>
        <authorList>
            <person name="Bonthond G."/>
            <person name="Shalygin S."/>
            <person name="Bayer T."/>
            <person name="Weinberger F."/>
        </authorList>
    </citation>
    <scope>NUCLEOTIDE SEQUENCE</scope>
    <source>
        <strain evidence="1">KI4</strain>
    </source>
</reference>
<keyword evidence="2" id="KW-1185">Reference proteome</keyword>
<dbReference type="EMBL" id="JADWDC010000032">
    <property type="protein sequence ID" value="MCC0177960.1"/>
    <property type="molecule type" value="Genomic_DNA"/>
</dbReference>
<dbReference type="PANTHER" id="PTHR43434:SF13">
    <property type="entry name" value="PHOSPHOGLYCOLATE PHOSPHATASE"/>
    <property type="match status" value="1"/>
</dbReference>
<sequence>MTVKVILFDFDGTIADTYNAIAKITNQLSSEFGYKALDEEELLLLKNLSSREIVKLSEISIFKIPFLVRRVRTELSKEISELSPIGDIERVLFELKNRGYTLGIVTSNNKENVKIFLRKNKLDCLFSYIYSSTSIFGKHRVINQAIKNNKLTKANVIYVGDETRDIRSARRSNIGIVAVSWGFNSAEILQDYQPDYLVHQPQELLEAIAVYHSHPVTTTAN</sequence>